<proteinExistence type="predicted"/>
<dbReference type="EMBL" id="VYZN01000002">
    <property type="protein sequence ID" value="KAE9544228.1"/>
    <property type="molecule type" value="Genomic_DNA"/>
</dbReference>
<dbReference type="OrthoDB" id="10579482at2759"/>
<organism evidence="1 2">
    <name type="scientific">Aphis glycines</name>
    <name type="common">Soybean aphid</name>
    <dbReference type="NCBI Taxonomy" id="307491"/>
    <lineage>
        <taxon>Eukaryota</taxon>
        <taxon>Metazoa</taxon>
        <taxon>Ecdysozoa</taxon>
        <taxon>Arthropoda</taxon>
        <taxon>Hexapoda</taxon>
        <taxon>Insecta</taxon>
        <taxon>Pterygota</taxon>
        <taxon>Neoptera</taxon>
        <taxon>Paraneoptera</taxon>
        <taxon>Hemiptera</taxon>
        <taxon>Sternorrhyncha</taxon>
        <taxon>Aphidomorpha</taxon>
        <taxon>Aphidoidea</taxon>
        <taxon>Aphididae</taxon>
        <taxon>Aphidini</taxon>
        <taxon>Aphis</taxon>
        <taxon>Aphis</taxon>
    </lineage>
</organism>
<sequence length="239" mass="28509">MIGVSFYVQKSNPSILGISDRFARYIFCKIRRKYVLNTYDIRHVRLQATIFHKLSYTNKWLYATDNEVIVINYENDLEASTHTLGVGIVFDKINSKPNHCKYLTFSPNFCISNIYIRLNFFELFIYNLLKFSIFLIKHVQGFLSVVPIAVKKKNKNLWVTFFFISVKKFNTKFSISFPSNSYRENSKRHFRKYVVSVGILNFYKIMYTHTIQKSILLQNMKLRHEFTKLPYAYPYEEKD</sequence>
<evidence type="ECO:0000313" key="1">
    <source>
        <dbReference type="EMBL" id="KAE9544228.1"/>
    </source>
</evidence>
<dbReference type="AlphaFoldDB" id="A0A6G0U536"/>
<comment type="caution">
    <text evidence="1">The sequence shown here is derived from an EMBL/GenBank/DDBJ whole genome shotgun (WGS) entry which is preliminary data.</text>
</comment>
<name>A0A6G0U536_APHGL</name>
<dbReference type="Proteomes" id="UP000475862">
    <property type="component" value="Unassembled WGS sequence"/>
</dbReference>
<keyword evidence="2" id="KW-1185">Reference proteome</keyword>
<evidence type="ECO:0000313" key="2">
    <source>
        <dbReference type="Proteomes" id="UP000475862"/>
    </source>
</evidence>
<accession>A0A6G0U536</accession>
<gene>
    <name evidence="1" type="ORF">AGLY_001407</name>
</gene>
<reference evidence="1 2" key="1">
    <citation type="submission" date="2019-08" db="EMBL/GenBank/DDBJ databases">
        <title>The genome of the soybean aphid Biotype 1, its phylome, world population structure and adaptation to the North American continent.</title>
        <authorList>
            <person name="Giordano R."/>
            <person name="Donthu R.K."/>
            <person name="Hernandez A.G."/>
            <person name="Wright C.L."/>
            <person name="Zimin A.V."/>
        </authorList>
    </citation>
    <scope>NUCLEOTIDE SEQUENCE [LARGE SCALE GENOMIC DNA]</scope>
    <source>
        <tissue evidence="1">Whole aphids</tissue>
    </source>
</reference>
<protein>
    <submittedName>
        <fullName evidence="1">Uncharacterized protein</fullName>
    </submittedName>
</protein>